<dbReference type="CDD" id="cd06577">
    <property type="entry name" value="PASTA_pknB"/>
    <property type="match status" value="3"/>
</dbReference>
<gene>
    <name evidence="3" type="primary">spk1</name>
    <name evidence="3" type="ORF">DK880_00111</name>
</gene>
<dbReference type="KEGG" id="cher:DK880_00111"/>
<dbReference type="GO" id="GO:0004674">
    <property type="term" value="F:protein serine/threonine kinase activity"/>
    <property type="evidence" value="ECO:0007669"/>
    <property type="project" value="UniProtKB-EC"/>
</dbReference>
<dbReference type="Gene3D" id="3.30.10.20">
    <property type="match status" value="3"/>
</dbReference>
<keyword evidence="3" id="KW-0808">Transferase</keyword>
<dbReference type="RefSeq" id="WP_109996908.1">
    <property type="nucleotide sequence ID" value="NZ_CP029619.1"/>
</dbReference>
<reference evidence="3 4" key="1">
    <citation type="submission" date="2018-05" db="EMBL/GenBank/DDBJ databases">
        <title>Candidatus Cardinium hertigii Genome Assembly.</title>
        <authorList>
            <person name="Showmaker K.C."/>
            <person name="Walden K.O."/>
            <person name="Fields C.J."/>
            <person name="Lambert K.N."/>
            <person name="Hudson M.E."/>
        </authorList>
    </citation>
    <scope>NUCLEOTIDE SEQUENCE [LARGE SCALE GENOMIC DNA]</scope>
    <source>
        <strain evidence="4">cHgTN10</strain>
    </source>
</reference>
<dbReference type="EMBL" id="CP029619">
    <property type="protein sequence ID" value="AWN81448.1"/>
    <property type="molecule type" value="Genomic_DNA"/>
</dbReference>
<keyword evidence="1" id="KW-0472">Membrane</keyword>
<dbReference type="SMART" id="SM00740">
    <property type="entry name" value="PASTA"/>
    <property type="match status" value="3"/>
</dbReference>
<evidence type="ECO:0000313" key="3">
    <source>
        <dbReference type="EMBL" id="AWN81448.1"/>
    </source>
</evidence>
<dbReference type="SUPFAM" id="SSF54184">
    <property type="entry name" value="Penicillin-binding protein 2x (pbp-2x), c-terminal domain"/>
    <property type="match status" value="1"/>
</dbReference>
<accession>A0A2Z3L6R4</accession>
<keyword evidence="4" id="KW-1185">Reference proteome</keyword>
<dbReference type="OrthoDB" id="9803895at2"/>
<keyword evidence="1" id="KW-0812">Transmembrane</keyword>
<evidence type="ECO:0000259" key="2">
    <source>
        <dbReference type="PROSITE" id="PS51178"/>
    </source>
</evidence>
<protein>
    <submittedName>
        <fullName evidence="3">Serine/threonine-protein kinase PK-1</fullName>
        <ecNumber evidence="3">2.7.11.1</ecNumber>
    </submittedName>
</protein>
<evidence type="ECO:0000313" key="4">
    <source>
        <dbReference type="Proteomes" id="UP000245872"/>
    </source>
</evidence>
<feature type="transmembrane region" description="Helical" evidence="1">
    <location>
        <begin position="12"/>
        <end position="32"/>
    </location>
</feature>
<organism evidence="3 4">
    <name type="scientific">Candidatus Cardinium hertigii</name>
    <dbReference type="NCBI Taxonomy" id="247481"/>
    <lineage>
        <taxon>Bacteria</taxon>
        <taxon>Pseudomonadati</taxon>
        <taxon>Bacteroidota</taxon>
        <taxon>Cytophagia</taxon>
        <taxon>Cytophagales</taxon>
        <taxon>Amoebophilaceae</taxon>
        <taxon>Candidatus Cardinium</taxon>
    </lineage>
</organism>
<dbReference type="EC" id="2.7.11.1" evidence="3"/>
<dbReference type="Proteomes" id="UP000245872">
    <property type="component" value="Chromosome"/>
</dbReference>
<dbReference type="InterPro" id="IPR005543">
    <property type="entry name" value="PASTA_dom"/>
</dbReference>
<dbReference type="AlphaFoldDB" id="A0A2Z3L6R4"/>
<dbReference type="Pfam" id="PF03793">
    <property type="entry name" value="PASTA"/>
    <property type="match status" value="3"/>
</dbReference>
<dbReference type="PROSITE" id="PS51178">
    <property type="entry name" value="PASTA"/>
    <property type="match status" value="2"/>
</dbReference>
<feature type="domain" description="PASTA" evidence="2">
    <location>
        <begin position="181"/>
        <end position="251"/>
    </location>
</feature>
<sequence>MRITCIRQIGKHLLYICLLSITLLYTFFYIVLPKLTQQGKTVKVPDLTGMPVEELDDFVHQKRLRYAITDHNDYSSKLPPLTVLQQFPLAGALVKEGRKIYVTLNASHPPSTAMPNLVEASVKQAQLLLKNQGLKLGEIKYVPDITKNTVLEQWHNGHPIAAGQPIHKGSTIDLVAGGGLGKQQVTLPDVVTLPLEEASLLLLEQGIRTGIVYTVQKNSSTKEAIGCIIAQNPTAGSKVPKGTTINLWVVGINAKCKAK</sequence>
<proteinExistence type="predicted"/>
<keyword evidence="3" id="KW-0418">Kinase</keyword>
<feature type="domain" description="PASTA" evidence="2">
    <location>
        <begin position="39"/>
        <end position="106"/>
    </location>
</feature>
<keyword evidence="1" id="KW-1133">Transmembrane helix</keyword>
<evidence type="ECO:0000256" key="1">
    <source>
        <dbReference type="SAM" id="Phobius"/>
    </source>
</evidence>
<name>A0A2Z3L6R4_9BACT</name>